<dbReference type="Pfam" id="PF01874">
    <property type="entry name" value="CitG"/>
    <property type="match status" value="1"/>
</dbReference>
<dbReference type="NCBIfam" id="TIGR03125">
    <property type="entry name" value="citrate_citG"/>
    <property type="match status" value="1"/>
</dbReference>
<dbReference type="GO" id="GO:0046917">
    <property type="term" value="F:triphosphoribosyl-dephospho-CoA synthase activity"/>
    <property type="evidence" value="ECO:0007669"/>
    <property type="project" value="UniProtKB-EC"/>
</dbReference>
<comment type="similarity">
    <text evidence="5">Belongs to the CitG/MdcB family.</text>
</comment>
<protein>
    <recommendedName>
        <fullName evidence="5">Probable 2-(5''-triphosphoribosyl)-3'-dephosphocoenzyme-A synthase</fullName>
        <shortName evidence="5">2-(5''-triphosphoribosyl)-3'-dephospho-CoA synthase</shortName>
        <ecNumber evidence="5">2.4.2.52</ecNumber>
    </recommendedName>
</protein>
<comment type="catalytic activity">
    <reaction evidence="1 5">
        <text>3'-dephospho-CoA + ATP = 2'-(5''-triphospho-alpha-D-ribosyl)-3'-dephospho-CoA + adenine</text>
        <dbReference type="Rhea" id="RHEA:15117"/>
        <dbReference type="ChEBI" id="CHEBI:16708"/>
        <dbReference type="ChEBI" id="CHEBI:30616"/>
        <dbReference type="ChEBI" id="CHEBI:57328"/>
        <dbReference type="ChEBI" id="CHEBI:61378"/>
        <dbReference type="EC" id="2.4.2.52"/>
    </reaction>
</comment>
<keyword evidence="6" id="KW-0328">Glycosyltransferase</keyword>
<dbReference type="HAMAP" id="MF_00397">
    <property type="entry name" value="CitG"/>
    <property type="match status" value="1"/>
</dbReference>
<dbReference type="NCBIfam" id="NF002315">
    <property type="entry name" value="PRK01237.1"/>
    <property type="match status" value="1"/>
</dbReference>
<dbReference type="EMBL" id="JBGQPK010000014">
    <property type="protein sequence ID" value="MFL2028998.1"/>
    <property type="molecule type" value="Genomic_DNA"/>
</dbReference>
<evidence type="ECO:0000313" key="7">
    <source>
        <dbReference type="Proteomes" id="UP001625389"/>
    </source>
</evidence>
<sequence length="289" mass="31451">MLAADRIVQNALKALLYEVSVTPKPGLVDPQTHGAHPDMTVFTFIDSTLSLERYFQACVQAGQRFAGSELTQLFIQIRPLGVQAEKDMFAATSNVNTHKGAIFSLGVLVTAVAYLTQVQATFTAVDIQTVVKKMLVDLVENDFKQLQQKIPAELTAGERHFLKYGKTGIRGEAQAGFPSVFQTALPFLTTSTGSVNQRLLDTLMHIAQCCDDSNLIKRAGDPAILIWVRQQTQMFFTLGGSKTIAGTDFLRQLDATFTAKKLSLGGSADLLILTIFLGLTFDAFAATPN</sequence>
<dbReference type="PANTHER" id="PTHR30201">
    <property type="entry name" value="TRIPHOSPHORIBOSYL-DEPHOSPHO-COA SYNTHASE"/>
    <property type="match status" value="1"/>
</dbReference>
<reference evidence="6 7" key="1">
    <citation type="submission" date="2024-08" db="EMBL/GenBank/DDBJ databases">
        <authorList>
            <person name="Arias E."/>
        </authorList>
    </citation>
    <scope>NUCLEOTIDE SEQUENCE [LARGE SCALE GENOMIC DNA]</scope>
    <source>
        <strain evidence="6 7">FAM 25317</strain>
    </source>
</reference>
<evidence type="ECO:0000256" key="4">
    <source>
        <dbReference type="ARBA" id="ARBA00022840"/>
    </source>
</evidence>
<dbReference type="Proteomes" id="UP001625389">
    <property type="component" value="Unassembled WGS sequence"/>
</dbReference>
<evidence type="ECO:0000313" key="6">
    <source>
        <dbReference type="EMBL" id="MFL2028998.1"/>
    </source>
</evidence>
<gene>
    <name evidence="5 6" type="primary">citG</name>
    <name evidence="6" type="ORF">ACEN34_05135</name>
</gene>
<evidence type="ECO:0000256" key="5">
    <source>
        <dbReference type="HAMAP-Rule" id="MF_00397"/>
    </source>
</evidence>
<proteinExistence type="inferred from homology"/>
<comment type="caution">
    <text evidence="6">The sequence shown here is derived from an EMBL/GenBank/DDBJ whole genome shotgun (WGS) entry which is preliminary data.</text>
</comment>
<keyword evidence="3 5" id="KW-0547">Nucleotide-binding</keyword>
<dbReference type="InterPro" id="IPR002736">
    <property type="entry name" value="CitG"/>
</dbReference>
<dbReference type="InterPro" id="IPR017551">
    <property type="entry name" value="TriPribosyl-deP-CoA_syn_CitG"/>
</dbReference>
<organism evidence="6 7">
    <name type="scientific">Loigolactobacillus zhaoyuanensis</name>
    <dbReference type="NCBI Taxonomy" id="2486017"/>
    <lineage>
        <taxon>Bacteria</taxon>
        <taxon>Bacillati</taxon>
        <taxon>Bacillota</taxon>
        <taxon>Bacilli</taxon>
        <taxon>Lactobacillales</taxon>
        <taxon>Lactobacillaceae</taxon>
        <taxon>Loigolactobacillus</taxon>
    </lineage>
</organism>
<evidence type="ECO:0000256" key="1">
    <source>
        <dbReference type="ARBA" id="ARBA00001210"/>
    </source>
</evidence>
<keyword evidence="4 5" id="KW-0067">ATP-binding</keyword>
<keyword evidence="2 5" id="KW-0808">Transferase</keyword>
<dbReference type="Gene3D" id="1.10.4200.10">
    <property type="entry name" value="Triphosphoribosyl-dephospho-CoA protein"/>
    <property type="match status" value="1"/>
</dbReference>
<dbReference type="EC" id="2.4.2.52" evidence="5"/>
<evidence type="ECO:0000256" key="3">
    <source>
        <dbReference type="ARBA" id="ARBA00022741"/>
    </source>
</evidence>
<accession>A0ABW8UC77</accession>
<dbReference type="GO" id="GO:0016757">
    <property type="term" value="F:glycosyltransferase activity"/>
    <property type="evidence" value="ECO:0007669"/>
    <property type="project" value="UniProtKB-KW"/>
</dbReference>
<evidence type="ECO:0000256" key="2">
    <source>
        <dbReference type="ARBA" id="ARBA00022679"/>
    </source>
</evidence>
<name>A0ABW8UC77_9LACO</name>
<keyword evidence="7" id="KW-1185">Reference proteome</keyword>
<dbReference type="RefSeq" id="WP_407137176.1">
    <property type="nucleotide sequence ID" value="NZ_JBGQPK010000014.1"/>
</dbReference>
<dbReference type="PANTHER" id="PTHR30201:SF2">
    <property type="entry name" value="2-(5''-TRIPHOSPHORIBOSYL)-3'-DEPHOSPHOCOENZYME-A SYNTHASE"/>
    <property type="match status" value="1"/>
</dbReference>